<dbReference type="EMBL" id="CAUYUJ010008471">
    <property type="protein sequence ID" value="CAK0824070.1"/>
    <property type="molecule type" value="Genomic_DNA"/>
</dbReference>
<evidence type="ECO:0000313" key="2">
    <source>
        <dbReference type="EMBL" id="CAK0824070.1"/>
    </source>
</evidence>
<organism evidence="2 3">
    <name type="scientific">Prorocentrum cordatum</name>
    <dbReference type="NCBI Taxonomy" id="2364126"/>
    <lineage>
        <taxon>Eukaryota</taxon>
        <taxon>Sar</taxon>
        <taxon>Alveolata</taxon>
        <taxon>Dinophyceae</taxon>
        <taxon>Prorocentrales</taxon>
        <taxon>Prorocentraceae</taxon>
        <taxon>Prorocentrum</taxon>
    </lineage>
</organism>
<feature type="coiled-coil region" evidence="1">
    <location>
        <begin position="35"/>
        <end position="69"/>
    </location>
</feature>
<keyword evidence="1" id="KW-0175">Coiled coil</keyword>
<dbReference type="Proteomes" id="UP001189429">
    <property type="component" value="Unassembled WGS sequence"/>
</dbReference>
<feature type="non-terminal residue" evidence="2">
    <location>
        <position position="99"/>
    </location>
</feature>
<sequence>DAERSNILKNENESKAVSAQLMAAREKGDELRRRQELHNRELAAAQRARHQAEEEVRELEYQLQLQRNAVRENAKLRQQLRFQENIHRQPPTKEEVVRQ</sequence>
<feature type="non-terminal residue" evidence="2">
    <location>
        <position position="1"/>
    </location>
</feature>
<proteinExistence type="predicted"/>
<comment type="caution">
    <text evidence="2">The sequence shown here is derived from an EMBL/GenBank/DDBJ whole genome shotgun (WGS) entry which is preliminary data.</text>
</comment>
<gene>
    <name evidence="2" type="ORF">PCOR1329_LOCUS24572</name>
</gene>
<accession>A0ABN9RZJ0</accession>
<name>A0ABN9RZJ0_9DINO</name>
<evidence type="ECO:0000313" key="3">
    <source>
        <dbReference type="Proteomes" id="UP001189429"/>
    </source>
</evidence>
<reference evidence="2" key="1">
    <citation type="submission" date="2023-10" db="EMBL/GenBank/DDBJ databases">
        <authorList>
            <person name="Chen Y."/>
            <person name="Shah S."/>
            <person name="Dougan E. K."/>
            <person name="Thang M."/>
            <person name="Chan C."/>
        </authorList>
    </citation>
    <scope>NUCLEOTIDE SEQUENCE [LARGE SCALE GENOMIC DNA]</scope>
</reference>
<protein>
    <submittedName>
        <fullName evidence="2">Uncharacterized protein</fullName>
    </submittedName>
</protein>
<evidence type="ECO:0000256" key="1">
    <source>
        <dbReference type="SAM" id="Coils"/>
    </source>
</evidence>
<keyword evidence="3" id="KW-1185">Reference proteome</keyword>